<gene>
    <name evidence="2" type="ORF">LIER_32021</name>
</gene>
<accession>A0AAV3RUH8</accession>
<sequence length="151" mass="16392">MDPLQYPLVKSLWTSTNAVKGGLAKGRVLGAGCSPVAVALLVDDPVAVPPPPPTADVIEELRRRWEEVEDRRRQEEDRRRQEEERIRALSEELVTVKLAAGGPIPVESLPSLAGSLPSAGNSVATGLLAQKEMMRTPAQYTTLPLHPQPET</sequence>
<comment type="caution">
    <text evidence="2">The sequence shown here is derived from an EMBL/GenBank/DDBJ whole genome shotgun (WGS) entry which is preliminary data.</text>
</comment>
<proteinExistence type="predicted"/>
<dbReference type="EMBL" id="BAABME010012124">
    <property type="protein sequence ID" value="GAA0184733.1"/>
    <property type="molecule type" value="Genomic_DNA"/>
</dbReference>
<keyword evidence="1" id="KW-0175">Coiled coil</keyword>
<reference evidence="2 3" key="1">
    <citation type="submission" date="2024-01" db="EMBL/GenBank/DDBJ databases">
        <title>The complete chloroplast genome sequence of Lithospermum erythrorhizon: insights into the phylogenetic relationship among Boraginaceae species and the maternal lineages of purple gromwells.</title>
        <authorList>
            <person name="Okada T."/>
            <person name="Watanabe K."/>
        </authorList>
    </citation>
    <scope>NUCLEOTIDE SEQUENCE [LARGE SCALE GENOMIC DNA]</scope>
</reference>
<keyword evidence="3" id="KW-1185">Reference proteome</keyword>
<protein>
    <submittedName>
        <fullName evidence="2">Uncharacterized protein</fullName>
    </submittedName>
</protein>
<dbReference type="AlphaFoldDB" id="A0AAV3RUH8"/>
<evidence type="ECO:0000256" key="1">
    <source>
        <dbReference type="SAM" id="Coils"/>
    </source>
</evidence>
<evidence type="ECO:0000313" key="2">
    <source>
        <dbReference type="EMBL" id="GAA0184733.1"/>
    </source>
</evidence>
<dbReference type="Proteomes" id="UP001454036">
    <property type="component" value="Unassembled WGS sequence"/>
</dbReference>
<feature type="coiled-coil region" evidence="1">
    <location>
        <begin position="58"/>
        <end position="99"/>
    </location>
</feature>
<name>A0AAV3RUH8_LITER</name>
<organism evidence="2 3">
    <name type="scientific">Lithospermum erythrorhizon</name>
    <name type="common">Purple gromwell</name>
    <name type="synonym">Lithospermum officinale var. erythrorhizon</name>
    <dbReference type="NCBI Taxonomy" id="34254"/>
    <lineage>
        <taxon>Eukaryota</taxon>
        <taxon>Viridiplantae</taxon>
        <taxon>Streptophyta</taxon>
        <taxon>Embryophyta</taxon>
        <taxon>Tracheophyta</taxon>
        <taxon>Spermatophyta</taxon>
        <taxon>Magnoliopsida</taxon>
        <taxon>eudicotyledons</taxon>
        <taxon>Gunneridae</taxon>
        <taxon>Pentapetalae</taxon>
        <taxon>asterids</taxon>
        <taxon>lamiids</taxon>
        <taxon>Boraginales</taxon>
        <taxon>Boraginaceae</taxon>
        <taxon>Boraginoideae</taxon>
        <taxon>Lithospermeae</taxon>
        <taxon>Lithospermum</taxon>
    </lineage>
</organism>
<evidence type="ECO:0000313" key="3">
    <source>
        <dbReference type="Proteomes" id="UP001454036"/>
    </source>
</evidence>